<evidence type="ECO:0000259" key="7">
    <source>
        <dbReference type="PROSITE" id="PS51032"/>
    </source>
</evidence>
<comment type="subcellular location">
    <subcellularLocation>
        <location evidence="1">Nucleus</location>
    </subcellularLocation>
</comment>
<dbReference type="Proteomes" id="UP000251960">
    <property type="component" value="Chromosome 6"/>
</dbReference>
<feature type="region of interest" description="Disordered" evidence="6">
    <location>
        <begin position="181"/>
        <end position="202"/>
    </location>
</feature>
<evidence type="ECO:0000313" key="8">
    <source>
        <dbReference type="EMBL" id="PWZ18692.1"/>
    </source>
</evidence>
<feature type="compositionally biased region" description="Gly residues" evidence="6">
    <location>
        <begin position="9"/>
        <end position="24"/>
    </location>
</feature>
<organism evidence="8">
    <name type="scientific">Zea mays</name>
    <name type="common">Maize</name>
    <dbReference type="NCBI Taxonomy" id="4577"/>
    <lineage>
        <taxon>Eukaryota</taxon>
        <taxon>Viridiplantae</taxon>
        <taxon>Streptophyta</taxon>
        <taxon>Embryophyta</taxon>
        <taxon>Tracheophyta</taxon>
        <taxon>Spermatophyta</taxon>
        <taxon>Magnoliopsida</taxon>
        <taxon>Liliopsida</taxon>
        <taxon>Poales</taxon>
        <taxon>Poaceae</taxon>
        <taxon>PACMAD clade</taxon>
        <taxon>Panicoideae</taxon>
        <taxon>Andropogonodae</taxon>
        <taxon>Andropogoneae</taxon>
        <taxon>Tripsacinae</taxon>
        <taxon>Zea</taxon>
    </lineage>
</organism>
<dbReference type="GO" id="GO:0005634">
    <property type="term" value="C:nucleus"/>
    <property type="evidence" value="ECO:0007669"/>
    <property type="project" value="UniProtKB-SubCell"/>
</dbReference>
<dbReference type="GO" id="GO:0003700">
    <property type="term" value="F:DNA-binding transcription factor activity"/>
    <property type="evidence" value="ECO:0007669"/>
    <property type="project" value="InterPro"/>
</dbReference>
<keyword evidence="3" id="KW-0238">DNA-binding</keyword>
<evidence type="ECO:0000256" key="2">
    <source>
        <dbReference type="ARBA" id="ARBA00023015"/>
    </source>
</evidence>
<comment type="caution">
    <text evidence="8">The sequence shown here is derived from an EMBL/GenBank/DDBJ whole genome shotgun (WGS) entry which is preliminary data.</text>
</comment>
<dbReference type="EMBL" id="NCVQ01000007">
    <property type="protein sequence ID" value="PWZ18692.1"/>
    <property type="molecule type" value="Genomic_DNA"/>
</dbReference>
<dbReference type="Gene3D" id="3.30.730.10">
    <property type="entry name" value="AP2/ERF domain"/>
    <property type="match status" value="1"/>
</dbReference>
<dbReference type="Pfam" id="PF00847">
    <property type="entry name" value="AP2"/>
    <property type="match status" value="1"/>
</dbReference>
<sequence>MQQMEWDTRGGGGHGGAVGDGGPRVGGLTVGGVAVGVADQQRVEAHYRGVRKRPWGRYAAEIRDPWRKTRVWLGTYDTPVDAAMAYDRAAVALRGAKARTNFAAGRGSRATPPVQARPLPYPALAPGHFGVLDGARSSPWHVVYLPPPRLHHAVAPPMPLVAVAGDAASSLPSTALELRTGPKALPFDLNEPPSLLLGSRSP</sequence>
<dbReference type="CDD" id="cd00018">
    <property type="entry name" value="AP2"/>
    <property type="match status" value="1"/>
</dbReference>
<feature type="domain" description="AP2/ERF" evidence="7">
    <location>
        <begin position="46"/>
        <end position="103"/>
    </location>
</feature>
<keyword evidence="2" id="KW-0805">Transcription regulation</keyword>
<evidence type="ECO:0000256" key="3">
    <source>
        <dbReference type="ARBA" id="ARBA00023125"/>
    </source>
</evidence>
<dbReference type="PANTHER" id="PTHR31677">
    <property type="entry name" value="AP2 DOMAIN CLASS TRANSCRIPTION FACTOR"/>
    <property type="match status" value="1"/>
</dbReference>
<gene>
    <name evidence="8" type="primary">ERF12_0</name>
    <name evidence="8" type="ORF">Zm00014a_013682</name>
</gene>
<dbReference type="FunFam" id="3.30.730.10:FF:000001">
    <property type="entry name" value="Ethylene-responsive transcription factor 2"/>
    <property type="match status" value="1"/>
</dbReference>
<dbReference type="AlphaFoldDB" id="A0A3L6ECL0"/>
<accession>A0A3L6ECL0</accession>
<dbReference type="SMART" id="SM00380">
    <property type="entry name" value="AP2"/>
    <property type="match status" value="1"/>
</dbReference>
<dbReference type="ExpressionAtlas" id="A0A3L6ECL0">
    <property type="expression patterns" value="baseline and differential"/>
</dbReference>
<evidence type="ECO:0000256" key="5">
    <source>
        <dbReference type="ARBA" id="ARBA00023242"/>
    </source>
</evidence>
<dbReference type="PRINTS" id="PR00367">
    <property type="entry name" value="ETHRSPELEMNT"/>
</dbReference>
<dbReference type="InterPro" id="IPR016177">
    <property type="entry name" value="DNA-bd_dom_sf"/>
</dbReference>
<dbReference type="PROSITE" id="PS51032">
    <property type="entry name" value="AP2_ERF"/>
    <property type="match status" value="1"/>
</dbReference>
<dbReference type="InterPro" id="IPR036955">
    <property type="entry name" value="AP2/ERF_dom_sf"/>
</dbReference>
<dbReference type="SUPFAM" id="SSF54171">
    <property type="entry name" value="DNA-binding domain"/>
    <property type="match status" value="1"/>
</dbReference>
<proteinExistence type="predicted"/>
<keyword evidence="4" id="KW-0804">Transcription</keyword>
<name>A0A3L6ECL0_MAIZE</name>
<dbReference type="InterPro" id="IPR001471">
    <property type="entry name" value="AP2/ERF_dom"/>
</dbReference>
<evidence type="ECO:0000256" key="6">
    <source>
        <dbReference type="SAM" id="MobiDB-lite"/>
    </source>
</evidence>
<dbReference type="GO" id="GO:0003677">
    <property type="term" value="F:DNA binding"/>
    <property type="evidence" value="ECO:0007669"/>
    <property type="project" value="UniProtKB-KW"/>
</dbReference>
<evidence type="ECO:0000256" key="4">
    <source>
        <dbReference type="ARBA" id="ARBA00023163"/>
    </source>
</evidence>
<protein>
    <submittedName>
        <fullName evidence="8">Ethylene-responsive transcription factor 12</fullName>
    </submittedName>
</protein>
<feature type="region of interest" description="Disordered" evidence="6">
    <location>
        <begin position="1"/>
        <end position="24"/>
    </location>
</feature>
<keyword evidence="5" id="KW-0539">Nucleus</keyword>
<evidence type="ECO:0000256" key="1">
    <source>
        <dbReference type="ARBA" id="ARBA00004123"/>
    </source>
</evidence>
<reference evidence="8" key="1">
    <citation type="journal article" date="2018" name="Nat. Genet.">
        <title>Extensive intraspecific gene order and gene structural variations between Mo17 and other maize genomes.</title>
        <authorList>
            <person name="Sun S."/>
            <person name="Zhou Y."/>
            <person name="Chen J."/>
            <person name="Shi J."/>
            <person name="Zhao H."/>
            <person name="Zhao H."/>
            <person name="Song W."/>
            <person name="Zhang M."/>
            <person name="Cui Y."/>
            <person name="Dong X."/>
            <person name="Liu H."/>
            <person name="Ma X."/>
            <person name="Jiao Y."/>
            <person name="Wang B."/>
            <person name="Wei X."/>
            <person name="Stein J.C."/>
            <person name="Glaubitz J.C."/>
            <person name="Lu F."/>
            <person name="Yu G."/>
            <person name="Liang C."/>
            <person name="Fengler K."/>
            <person name="Li B."/>
            <person name="Rafalski A."/>
            <person name="Schnable P.S."/>
            <person name="Ware D.H."/>
            <person name="Buckler E.S."/>
            <person name="Lai J."/>
        </authorList>
    </citation>
    <scope>NUCLEOTIDE SEQUENCE [LARGE SCALE GENOMIC DNA]</scope>
    <source>
        <tissue evidence="8">Seedling</tissue>
    </source>
</reference>
<dbReference type="PANTHER" id="PTHR31677:SF77">
    <property type="entry name" value="OS05G0497200 PROTEIN"/>
    <property type="match status" value="1"/>
</dbReference>